<dbReference type="RefSeq" id="WP_152284115.1">
    <property type="nucleotide sequence ID" value="NZ_WFLI01000028.1"/>
</dbReference>
<organism evidence="1 2">
    <name type="scientific">Janthinobacterium violaceinigrum</name>
    <dbReference type="NCBI Taxonomy" id="2654252"/>
    <lineage>
        <taxon>Bacteria</taxon>
        <taxon>Pseudomonadati</taxon>
        <taxon>Pseudomonadota</taxon>
        <taxon>Betaproteobacteria</taxon>
        <taxon>Burkholderiales</taxon>
        <taxon>Oxalobacteraceae</taxon>
        <taxon>Janthinobacterium</taxon>
    </lineage>
</organism>
<protein>
    <submittedName>
        <fullName evidence="1">Uncharacterized protein</fullName>
    </submittedName>
</protein>
<accession>A0A6I1I3C7</accession>
<dbReference type="AlphaFoldDB" id="A0A6I1I3C7"/>
<evidence type="ECO:0000313" key="2">
    <source>
        <dbReference type="Proteomes" id="UP000468717"/>
    </source>
</evidence>
<keyword evidence="2" id="KW-1185">Reference proteome</keyword>
<gene>
    <name evidence="1" type="ORF">GCN75_20880</name>
</gene>
<dbReference type="EMBL" id="WFLI01000028">
    <property type="protein sequence ID" value="KAB8062966.1"/>
    <property type="molecule type" value="Genomic_DNA"/>
</dbReference>
<proteinExistence type="predicted"/>
<name>A0A6I1I3C7_9BURK</name>
<comment type="caution">
    <text evidence="1">The sequence shown here is derived from an EMBL/GenBank/DDBJ whole genome shotgun (WGS) entry which is preliminary data.</text>
</comment>
<dbReference type="Proteomes" id="UP000468717">
    <property type="component" value="Unassembled WGS sequence"/>
</dbReference>
<reference evidence="1 2" key="1">
    <citation type="submission" date="2019-10" db="EMBL/GenBank/DDBJ databases">
        <title>Three novel species isolated from a subtropical stream in China.</title>
        <authorList>
            <person name="Lu H."/>
        </authorList>
    </citation>
    <scope>NUCLEOTIDE SEQUENCE [LARGE SCALE GENOMIC DNA]</scope>
    <source>
        <strain evidence="1 2">FT13W</strain>
    </source>
</reference>
<sequence length="119" mass="13888">MLHTRLEAYGKDLSVSDASRDGLVYRGFSKAVKAPVRAYVVDFTTKNPDFLELPDEIKNKARYKINAGRRQRWDEMFCTPRLQQILVWENVDVITGRTVDDAGKIHLTAMCTDRRRWKR</sequence>
<evidence type="ECO:0000313" key="1">
    <source>
        <dbReference type="EMBL" id="KAB8062966.1"/>
    </source>
</evidence>